<keyword evidence="2" id="KW-0808">Transferase</keyword>
<comment type="caution">
    <text evidence="4">The sequence shown here is derived from an EMBL/GenBank/DDBJ whole genome shotgun (WGS) entry which is preliminary data.</text>
</comment>
<organism evidence="4 5">
    <name type="scientific">Dactylosporangium maewongense</name>
    <dbReference type="NCBI Taxonomy" id="634393"/>
    <lineage>
        <taxon>Bacteria</taxon>
        <taxon>Bacillati</taxon>
        <taxon>Actinomycetota</taxon>
        <taxon>Actinomycetes</taxon>
        <taxon>Micromonosporales</taxon>
        <taxon>Micromonosporaceae</taxon>
        <taxon>Dactylosporangium</taxon>
    </lineage>
</organism>
<dbReference type="SUPFAM" id="SSF75217">
    <property type="entry name" value="alpha/beta knot"/>
    <property type="match status" value="1"/>
</dbReference>
<dbReference type="Proteomes" id="UP001501470">
    <property type="component" value="Unassembled WGS sequence"/>
</dbReference>
<name>A0ABN2D060_9ACTN</name>
<dbReference type="Pfam" id="PF00588">
    <property type="entry name" value="SpoU_methylase"/>
    <property type="match status" value="1"/>
</dbReference>
<evidence type="ECO:0000313" key="5">
    <source>
        <dbReference type="Proteomes" id="UP001501470"/>
    </source>
</evidence>
<dbReference type="PANTHER" id="PTHR43191:SF2">
    <property type="entry name" value="RRNA METHYLTRANSFERASE 3, MITOCHONDRIAL"/>
    <property type="match status" value="1"/>
</dbReference>
<dbReference type="Gene3D" id="3.40.1280.10">
    <property type="match status" value="1"/>
</dbReference>
<dbReference type="RefSeq" id="WP_344513541.1">
    <property type="nucleotide sequence ID" value="NZ_BAAAQD010000039.1"/>
</dbReference>
<accession>A0ABN2D060</accession>
<protein>
    <recommendedName>
        <fullName evidence="3">tRNA/rRNA methyltransferase SpoU type domain-containing protein</fullName>
    </recommendedName>
</protein>
<evidence type="ECO:0000256" key="2">
    <source>
        <dbReference type="ARBA" id="ARBA00022679"/>
    </source>
</evidence>
<gene>
    <name evidence="4" type="ORF">GCM10009827_106950</name>
</gene>
<evidence type="ECO:0000256" key="1">
    <source>
        <dbReference type="ARBA" id="ARBA00022603"/>
    </source>
</evidence>
<dbReference type="InterPro" id="IPR051259">
    <property type="entry name" value="rRNA_Methyltransferase"/>
</dbReference>
<evidence type="ECO:0000259" key="3">
    <source>
        <dbReference type="Pfam" id="PF00588"/>
    </source>
</evidence>
<proteinExistence type="predicted"/>
<evidence type="ECO:0000313" key="4">
    <source>
        <dbReference type="EMBL" id="GAA1567839.1"/>
    </source>
</evidence>
<dbReference type="InterPro" id="IPR029028">
    <property type="entry name" value="Alpha/beta_knot_MTases"/>
</dbReference>
<dbReference type="InterPro" id="IPR001537">
    <property type="entry name" value="SpoU_MeTrfase"/>
</dbReference>
<feature type="domain" description="tRNA/rRNA methyltransferase SpoU type" evidence="3">
    <location>
        <begin position="63"/>
        <end position="131"/>
    </location>
</feature>
<keyword evidence="1" id="KW-0489">Methyltransferase</keyword>
<dbReference type="EMBL" id="BAAAQD010000039">
    <property type="protein sequence ID" value="GAA1567839.1"/>
    <property type="molecule type" value="Genomic_DNA"/>
</dbReference>
<keyword evidence="5" id="KW-1185">Reference proteome</keyword>
<reference evidence="4 5" key="1">
    <citation type="journal article" date="2019" name="Int. J. Syst. Evol. Microbiol.">
        <title>The Global Catalogue of Microorganisms (GCM) 10K type strain sequencing project: providing services to taxonomists for standard genome sequencing and annotation.</title>
        <authorList>
            <consortium name="The Broad Institute Genomics Platform"/>
            <consortium name="The Broad Institute Genome Sequencing Center for Infectious Disease"/>
            <person name="Wu L."/>
            <person name="Ma J."/>
        </authorList>
    </citation>
    <scope>NUCLEOTIDE SEQUENCE [LARGE SCALE GENOMIC DNA]</scope>
    <source>
        <strain evidence="4 5">JCM 15933</strain>
    </source>
</reference>
<dbReference type="PANTHER" id="PTHR43191">
    <property type="entry name" value="RRNA METHYLTRANSFERASE 3"/>
    <property type="match status" value="1"/>
</dbReference>
<dbReference type="InterPro" id="IPR029026">
    <property type="entry name" value="tRNA_m1G_MTases_N"/>
</dbReference>
<sequence length="335" mass="35168">MVSPRARLVGDGVENPANALALAEAARMFAVPCVFRDSRGLAGHVPDLSTVDTEALLGGADPVVAVDNAPGAESVYRAGTVHGGASIVVGNERRGIRPDVLRAAAKTVHIPMPGRGVNTLNVATAAAVALYYLLDADGRRRPRAPRPESHRPALLLAAPRDHVEAGSTLRSAAAFGWQSVTLDDREKVWFGTPRPVRNEARAAARSHRNPLRVVPAGDAWSPPPGGRVVVCGPDVDGPPLHRTELTGPGTTLVIPDGDGWEPVPGAEFARVTTPGNVGRYRLLTGIVLAEAARQLGARTGGVPRPPRRGLSFGSGVDLTVPPDADLVQPWELTLY</sequence>